<dbReference type="Proteomes" id="UP001494902">
    <property type="component" value="Unassembled WGS sequence"/>
</dbReference>
<sequence>MAWLPTTIPPGTRPAAHPALAAALDTDRPVISLYGYAAPLKDAALLLEALQRVQRRVRVVLAGDPVALASALDDILNTATAAAAARERAARFTAATHADRCLRAYLAATGQAVPR</sequence>
<comment type="caution">
    <text evidence="1">The sequence shown here is derived from an EMBL/GenBank/DDBJ whole genome shotgun (WGS) entry which is preliminary data.</text>
</comment>
<accession>A0ABV1KET3</accession>
<dbReference type="RefSeq" id="WP_349299914.1">
    <property type="nucleotide sequence ID" value="NZ_JBEDNQ010000008.1"/>
</dbReference>
<dbReference type="EMBL" id="JBEDNQ010000008">
    <property type="protein sequence ID" value="MEQ3552849.1"/>
    <property type="molecule type" value="Genomic_DNA"/>
</dbReference>
<proteinExistence type="predicted"/>
<evidence type="ECO:0000313" key="1">
    <source>
        <dbReference type="EMBL" id="MEQ3552849.1"/>
    </source>
</evidence>
<keyword evidence="2" id="KW-1185">Reference proteome</keyword>
<dbReference type="SUPFAM" id="SSF53756">
    <property type="entry name" value="UDP-Glycosyltransferase/glycogen phosphorylase"/>
    <property type="match status" value="1"/>
</dbReference>
<protein>
    <submittedName>
        <fullName evidence="1">Uncharacterized protein</fullName>
    </submittedName>
</protein>
<evidence type="ECO:0000313" key="2">
    <source>
        <dbReference type="Proteomes" id="UP001494902"/>
    </source>
</evidence>
<gene>
    <name evidence="1" type="ORF">WIS52_20470</name>
</gene>
<name>A0ABV1KET3_9PSEU</name>
<reference evidence="1 2" key="1">
    <citation type="submission" date="2024-03" db="EMBL/GenBank/DDBJ databases">
        <title>Draft genome sequence of Pseudonocardia nematodicida JCM 31783.</title>
        <authorList>
            <person name="Butdee W."/>
            <person name="Duangmal K."/>
        </authorList>
    </citation>
    <scope>NUCLEOTIDE SEQUENCE [LARGE SCALE GENOMIC DNA]</scope>
    <source>
        <strain evidence="1 2">JCM 31783</strain>
    </source>
</reference>
<organism evidence="1 2">
    <name type="scientific">Pseudonocardia nematodicida</name>
    <dbReference type="NCBI Taxonomy" id="1206997"/>
    <lineage>
        <taxon>Bacteria</taxon>
        <taxon>Bacillati</taxon>
        <taxon>Actinomycetota</taxon>
        <taxon>Actinomycetes</taxon>
        <taxon>Pseudonocardiales</taxon>
        <taxon>Pseudonocardiaceae</taxon>
        <taxon>Pseudonocardia</taxon>
    </lineage>
</organism>